<dbReference type="Gene3D" id="1.10.132.30">
    <property type="match status" value="1"/>
</dbReference>
<evidence type="ECO:0000259" key="9">
    <source>
        <dbReference type="Pfam" id="PF05000"/>
    </source>
</evidence>
<keyword evidence="5" id="KW-0479">Metal-binding</keyword>
<keyword evidence="8" id="KW-0175">Coiled coil</keyword>
<evidence type="ECO:0000256" key="6">
    <source>
        <dbReference type="ARBA" id="ARBA00022833"/>
    </source>
</evidence>
<gene>
    <name evidence="10" type="ORF">T459_00570</name>
</gene>
<protein>
    <recommendedName>
        <fullName evidence="1">DNA-directed RNA polymerase</fullName>
        <ecNumber evidence="1">2.7.7.6</ecNumber>
    </recommendedName>
</protein>
<dbReference type="Gramene" id="PHT92688">
    <property type="protein sequence ID" value="PHT92688"/>
    <property type="gene ID" value="T459_00570"/>
</dbReference>
<evidence type="ECO:0000313" key="11">
    <source>
        <dbReference type="Proteomes" id="UP000222542"/>
    </source>
</evidence>
<reference evidence="10 11" key="1">
    <citation type="journal article" date="2014" name="Nat. Genet.">
        <title>Genome sequence of the hot pepper provides insights into the evolution of pungency in Capsicum species.</title>
        <authorList>
            <person name="Kim S."/>
            <person name="Park M."/>
            <person name="Yeom S.I."/>
            <person name="Kim Y.M."/>
            <person name="Lee J.M."/>
            <person name="Lee H.A."/>
            <person name="Seo E."/>
            <person name="Choi J."/>
            <person name="Cheong K."/>
            <person name="Kim K.T."/>
            <person name="Jung K."/>
            <person name="Lee G.W."/>
            <person name="Oh S.K."/>
            <person name="Bae C."/>
            <person name="Kim S.B."/>
            <person name="Lee H.Y."/>
            <person name="Kim S.Y."/>
            <person name="Kim M.S."/>
            <person name="Kang B.C."/>
            <person name="Jo Y.D."/>
            <person name="Yang H.B."/>
            <person name="Jeong H.J."/>
            <person name="Kang W.H."/>
            <person name="Kwon J.K."/>
            <person name="Shin C."/>
            <person name="Lim J.Y."/>
            <person name="Park J.H."/>
            <person name="Huh J.H."/>
            <person name="Kim J.S."/>
            <person name="Kim B.D."/>
            <person name="Cohen O."/>
            <person name="Paran I."/>
            <person name="Suh M.C."/>
            <person name="Lee S.B."/>
            <person name="Kim Y.K."/>
            <person name="Shin Y."/>
            <person name="Noh S.J."/>
            <person name="Park J."/>
            <person name="Seo Y.S."/>
            <person name="Kwon S.Y."/>
            <person name="Kim H.A."/>
            <person name="Park J.M."/>
            <person name="Kim H.J."/>
            <person name="Choi S.B."/>
            <person name="Bosland P.W."/>
            <person name="Reeves G."/>
            <person name="Jo S.H."/>
            <person name="Lee B.W."/>
            <person name="Cho H.T."/>
            <person name="Choi H.S."/>
            <person name="Lee M.S."/>
            <person name="Yu Y."/>
            <person name="Do Choi Y."/>
            <person name="Park B.S."/>
            <person name="van Deynze A."/>
            <person name="Ashrafi H."/>
            <person name="Hill T."/>
            <person name="Kim W.T."/>
            <person name="Pai H.S."/>
            <person name="Ahn H.K."/>
            <person name="Yeam I."/>
            <person name="Giovannoni J.J."/>
            <person name="Rose J.K."/>
            <person name="Sorensen I."/>
            <person name="Lee S.J."/>
            <person name="Kim R.W."/>
            <person name="Choi I.Y."/>
            <person name="Choi B.S."/>
            <person name="Lim J.S."/>
            <person name="Lee Y.H."/>
            <person name="Choi D."/>
        </authorList>
    </citation>
    <scope>NUCLEOTIDE SEQUENCE [LARGE SCALE GENOMIC DNA]</scope>
    <source>
        <strain evidence="11">cv. CM334</strain>
    </source>
</reference>
<dbReference type="GO" id="GO:0000428">
    <property type="term" value="C:DNA-directed RNA polymerase complex"/>
    <property type="evidence" value="ECO:0007669"/>
    <property type="project" value="UniProtKB-KW"/>
</dbReference>
<accession>A0A2G3AES6</accession>
<keyword evidence="4" id="KW-0548">Nucleotidyltransferase</keyword>
<dbReference type="InterPro" id="IPR045867">
    <property type="entry name" value="DNA-dir_RpoC_beta_prime"/>
</dbReference>
<sequence length="84" mass="9312">MEKIDETISNEKRKVKELIKVAQEKQLEAEPGRTLMESFEKRVNQVLNKARDDAGSSAEKSLSESNNLIAMITAGSKGSFINIS</sequence>
<evidence type="ECO:0000256" key="3">
    <source>
        <dbReference type="ARBA" id="ARBA00022679"/>
    </source>
</evidence>
<evidence type="ECO:0000256" key="1">
    <source>
        <dbReference type="ARBA" id="ARBA00012418"/>
    </source>
</evidence>
<keyword evidence="11" id="KW-1185">Reference proteome</keyword>
<keyword evidence="2" id="KW-0240">DNA-directed RNA polymerase</keyword>
<dbReference type="PANTHER" id="PTHR19376:SF37">
    <property type="entry name" value="DNA-DIRECTED RNA POLYMERASE II SUBUNIT RPB1"/>
    <property type="match status" value="1"/>
</dbReference>
<evidence type="ECO:0000256" key="2">
    <source>
        <dbReference type="ARBA" id="ARBA00022478"/>
    </source>
</evidence>
<name>A0A2G3AES6_CAPAN</name>
<keyword evidence="3" id="KW-0808">Transferase</keyword>
<feature type="domain" description="RNA polymerase Rpb1" evidence="9">
    <location>
        <begin position="22"/>
        <end position="84"/>
    </location>
</feature>
<dbReference type="InterPro" id="IPR007083">
    <property type="entry name" value="RNA_pol_Rpb1_4"/>
</dbReference>
<dbReference type="GO" id="GO:0006351">
    <property type="term" value="P:DNA-templated transcription"/>
    <property type="evidence" value="ECO:0007669"/>
    <property type="project" value="InterPro"/>
</dbReference>
<keyword evidence="7" id="KW-0804">Transcription</keyword>
<evidence type="ECO:0000256" key="8">
    <source>
        <dbReference type="SAM" id="Coils"/>
    </source>
</evidence>
<evidence type="ECO:0000256" key="5">
    <source>
        <dbReference type="ARBA" id="ARBA00022723"/>
    </source>
</evidence>
<dbReference type="GO" id="GO:0003899">
    <property type="term" value="F:DNA-directed RNA polymerase activity"/>
    <property type="evidence" value="ECO:0007669"/>
    <property type="project" value="UniProtKB-EC"/>
</dbReference>
<dbReference type="PANTHER" id="PTHR19376">
    <property type="entry name" value="DNA-DIRECTED RNA POLYMERASE"/>
    <property type="match status" value="1"/>
</dbReference>
<dbReference type="Pfam" id="PF05000">
    <property type="entry name" value="RNA_pol_Rpb1_4"/>
    <property type="match status" value="1"/>
</dbReference>
<reference evidence="10 11" key="2">
    <citation type="journal article" date="2017" name="Genome Biol.">
        <title>New reference genome sequences of hot pepper reveal the massive evolution of plant disease-resistance genes by retroduplication.</title>
        <authorList>
            <person name="Kim S."/>
            <person name="Park J."/>
            <person name="Yeom S.I."/>
            <person name="Kim Y.M."/>
            <person name="Seo E."/>
            <person name="Kim K.T."/>
            <person name="Kim M.S."/>
            <person name="Lee J.M."/>
            <person name="Cheong K."/>
            <person name="Shin H.S."/>
            <person name="Kim S.B."/>
            <person name="Han K."/>
            <person name="Lee J."/>
            <person name="Park M."/>
            <person name="Lee H.A."/>
            <person name="Lee H.Y."/>
            <person name="Lee Y."/>
            <person name="Oh S."/>
            <person name="Lee J.H."/>
            <person name="Choi E."/>
            <person name="Choi E."/>
            <person name="Lee S.E."/>
            <person name="Jeon J."/>
            <person name="Kim H."/>
            <person name="Choi G."/>
            <person name="Song H."/>
            <person name="Lee J."/>
            <person name="Lee S.C."/>
            <person name="Kwon J.K."/>
            <person name="Lee H.Y."/>
            <person name="Koo N."/>
            <person name="Hong Y."/>
            <person name="Kim R.W."/>
            <person name="Kang W.H."/>
            <person name="Huh J.H."/>
            <person name="Kang B.C."/>
            <person name="Yang T.J."/>
            <person name="Lee Y.H."/>
            <person name="Bennetzen J.L."/>
            <person name="Choi D."/>
        </authorList>
    </citation>
    <scope>NUCLEOTIDE SEQUENCE [LARGE SCALE GENOMIC DNA]</scope>
    <source>
        <strain evidence="11">cv. CM334</strain>
    </source>
</reference>
<evidence type="ECO:0000256" key="7">
    <source>
        <dbReference type="ARBA" id="ARBA00023163"/>
    </source>
</evidence>
<keyword evidence="6" id="KW-0862">Zinc</keyword>
<dbReference type="Proteomes" id="UP000222542">
    <property type="component" value="Unassembled WGS sequence"/>
</dbReference>
<dbReference type="GO" id="GO:0046872">
    <property type="term" value="F:metal ion binding"/>
    <property type="evidence" value="ECO:0007669"/>
    <property type="project" value="UniProtKB-KW"/>
</dbReference>
<evidence type="ECO:0000256" key="4">
    <source>
        <dbReference type="ARBA" id="ARBA00022695"/>
    </source>
</evidence>
<dbReference type="EC" id="2.7.7.6" evidence="1"/>
<feature type="coiled-coil region" evidence="8">
    <location>
        <begin position="1"/>
        <end position="28"/>
    </location>
</feature>
<dbReference type="SUPFAM" id="SSF64484">
    <property type="entry name" value="beta and beta-prime subunits of DNA dependent RNA-polymerase"/>
    <property type="match status" value="1"/>
</dbReference>
<proteinExistence type="predicted"/>
<dbReference type="InterPro" id="IPR038120">
    <property type="entry name" value="Rpb1_funnel_sf"/>
</dbReference>
<dbReference type="AlphaFoldDB" id="A0A2G3AES6"/>
<comment type="caution">
    <text evidence="10">The sequence shown here is derived from an EMBL/GenBank/DDBJ whole genome shotgun (WGS) entry which is preliminary data.</text>
</comment>
<dbReference type="STRING" id="4072.A0A2G3AES6"/>
<dbReference type="EMBL" id="AYRZ02000001">
    <property type="protein sequence ID" value="PHT92688.1"/>
    <property type="molecule type" value="Genomic_DNA"/>
</dbReference>
<dbReference type="GO" id="GO:0003677">
    <property type="term" value="F:DNA binding"/>
    <property type="evidence" value="ECO:0007669"/>
    <property type="project" value="InterPro"/>
</dbReference>
<organism evidence="10 11">
    <name type="scientific">Capsicum annuum</name>
    <name type="common">Capsicum pepper</name>
    <dbReference type="NCBI Taxonomy" id="4072"/>
    <lineage>
        <taxon>Eukaryota</taxon>
        <taxon>Viridiplantae</taxon>
        <taxon>Streptophyta</taxon>
        <taxon>Embryophyta</taxon>
        <taxon>Tracheophyta</taxon>
        <taxon>Spermatophyta</taxon>
        <taxon>Magnoliopsida</taxon>
        <taxon>eudicotyledons</taxon>
        <taxon>Gunneridae</taxon>
        <taxon>Pentapetalae</taxon>
        <taxon>asterids</taxon>
        <taxon>lamiids</taxon>
        <taxon>Solanales</taxon>
        <taxon>Solanaceae</taxon>
        <taxon>Solanoideae</taxon>
        <taxon>Capsiceae</taxon>
        <taxon>Capsicum</taxon>
    </lineage>
</organism>
<evidence type="ECO:0000313" key="10">
    <source>
        <dbReference type="EMBL" id="PHT92688.1"/>
    </source>
</evidence>